<dbReference type="GO" id="GO:0016491">
    <property type="term" value="F:oxidoreductase activity"/>
    <property type="evidence" value="ECO:0007669"/>
    <property type="project" value="UniProtKB-KW"/>
</dbReference>
<name>A0A0A0K5H0_CUCSA</name>
<evidence type="ECO:0000313" key="8">
    <source>
        <dbReference type="Proteomes" id="UP000029981"/>
    </source>
</evidence>
<dbReference type="SUPFAM" id="SSF51197">
    <property type="entry name" value="Clavaminate synthase-like"/>
    <property type="match status" value="1"/>
</dbReference>
<dbReference type="InterPro" id="IPR026992">
    <property type="entry name" value="DIOX_N"/>
</dbReference>
<gene>
    <name evidence="7" type="ORF">Csa_7G375850</name>
</gene>
<reference evidence="7 8" key="2">
    <citation type="journal article" date="2009" name="PLoS ONE">
        <title>An integrated genetic and cytogenetic map of the cucumber genome.</title>
        <authorList>
            <person name="Ren Y."/>
            <person name="Zhang Z."/>
            <person name="Liu J."/>
            <person name="Staub J.E."/>
            <person name="Han Y."/>
            <person name="Cheng Z."/>
            <person name="Li X."/>
            <person name="Lu J."/>
            <person name="Miao H."/>
            <person name="Kang H."/>
            <person name="Xie B."/>
            <person name="Gu X."/>
            <person name="Wang X."/>
            <person name="Du Y."/>
            <person name="Jin W."/>
            <person name="Huang S."/>
        </authorList>
    </citation>
    <scope>NUCLEOTIDE SEQUENCE [LARGE SCALE GENOMIC DNA]</scope>
    <source>
        <strain evidence="8">cv. 9930</strain>
    </source>
</reference>
<dbReference type="InterPro" id="IPR005123">
    <property type="entry name" value="Oxoglu/Fe-dep_dioxygenase_dom"/>
</dbReference>
<dbReference type="KEGG" id="csv:101221015"/>
<accession>A0A0A0K5H0</accession>
<reference evidence="7 8" key="1">
    <citation type="journal article" date="2009" name="Nat. Genet.">
        <title>The genome of the cucumber, Cucumis sativus L.</title>
        <authorList>
            <person name="Huang S."/>
            <person name="Li R."/>
            <person name="Zhang Z."/>
            <person name="Li L."/>
            <person name="Gu X."/>
            <person name="Fan W."/>
            <person name="Lucas W.J."/>
            <person name="Wang X."/>
            <person name="Xie B."/>
            <person name="Ni P."/>
            <person name="Ren Y."/>
            <person name="Zhu H."/>
            <person name="Li J."/>
            <person name="Lin K."/>
            <person name="Jin W."/>
            <person name="Fei Z."/>
            <person name="Li G."/>
            <person name="Staub J."/>
            <person name="Kilian A."/>
            <person name="van der Vossen E.A."/>
            <person name="Wu Y."/>
            <person name="Guo J."/>
            <person name="He J."/>
            <person name="Jia Z."/>
            <person name="Ren Y."/>
            <person name="Tian G."/>
            <person name="Lu Y."/>
            <person name="Ruan J."/>
            <person name="Qian W."/>
            <person name="Wang M."/>
            <person name="Huang Q."/>
            <person name="Li B."/>
            <person name="Xuan Z."/>
            <person name="Cao J."/>
            <person name="Asan"/>
            <person name="Wu Z."/>
            <person name="Zhang J."/>
            <person name="Cai Q."/>
            <person name="Bai Y."/>
            <person name="Zhao B."/>
            <person name="Han Y."/>
            <person name="Li Y."/>
            <person name="Li X."/>
            <person name="Wang S."/>
            <person name="Shi Q."/>
            <person name="Liu S."/>
            <person name="Cho W.K."/>
            <person name="Kim J.Y."/>
            <person name="Xu Y."/>
            <person name="Heller-Uszynska K."/>
            <person name="Miao H."/>
            <person name="Cheng Z."/>
            <person name="Zhang S."/>
            <person name="Wu J."/>
            <person name="Yang Y."/>
            <person name="Kang H."/>
            <person name="Li M."/>
            <person name="Liang H."/>
            <person name="Ren X."/>
            <person name="Shi Z."/>
            <person name="Wen M."/>
            <person name="Jian M."/>
            <person name="Yang H."/>
            <person name="Zhang G."/>
            <person name="Yang Z."/>
            <person name="Chen R."/>
            <person name="Liu S."/>
            <person name="Li J."/>
            <person name="Ma L."/>
            <person name="Liu H."/>
            <person name="Zhou Y."/>
            <person name="Zhao J."/>
            <person name="Fang X."/>
            <person name="Li G."/>
            <person name="Fang L."/>
            <person name="Li Y."/>
            <person name="Liu D."/>
            <person name="Zheng H."/>
            <person name="Zhang Y."/>
            <person name="Qin N."/>
            <person name="Li Z."/>
            <person name="Yang G."/>
            <person name="Yang S."/>
            <person name="Bolund L."/>
            <person name="Kristiansen K."/>
            <person name="Zheng H."/>
            <person name="Li S."/>
            <person name="Zhang X."/>
            <person name="Yang H."/>
            <person name="Wang J."/>
            <person name="Sun R."/>
            <person name="Zhang B."/>
            <person name="Jiang S."/>
            <person name="Wang J."/>
            <person name="Du Y."/>
            <person name="Li S."/>
        </authorList>
    </citation>
    <scope>NUCLEOTIDE SEQUENCE [LARGE SCALE GENOMIC DNA]</scope>
    <source>
        <strain evidence="8">cv. 9930</strain>
    </source>
</reference>
<reference evidence="7 8" key="3">
    <citation type="journal article" date="2010" name="BMC Genomics">
        <title>Transcriptome sequencing and comparative analysis of cucumber flowers with different sex types.</title>
        <authorList>
            <person name="Guo S."/>
            <person name="Zheng Y."/>
            <person name="Joung J.G."/>
            <person name="Liu S."/>
            <person name="Zhang Z."/>
            <person name="Crasta O.R."/>
            <person name="Sobral B.W."/>
            <person name="Xu Y."/>
            <person name="Huang S."/>
            <person name="Fei Z."/>
        </authorList>
    </citation>
    <scope>NUCLEOTIDE SEQUENCE [LARGE SCALE GENOMIC DNA]</scope>
    <source>
        <strain evidence="8">cv. 9930</strain>
    </source>
</reference>
<proteinExistence type="inferred from homology"/>
<dbReference type="Pfam" id="PF14226">
    <property type="entry name" value="DIOX_N"/>
    <property type="match status" value="1"/>
</dbReference>
<sequence>MMSRTKFVSNWGGVVSVPETYVYPPEKRFGISVKKSIPVIDWSDDRALLLKRVHDVTQEFGFVQVINHGVPKTLVEEMMKIMKEFHGMSAEDKERECSKDPDKSCKVYTSSQNYENEQIHLWKDTFKLRCHPNLDKNLEFWPQNPPKLREVVKAYIVMIEKFASEILEVLSEGLGLEKGYFRGEMSKNPEFLAHHYPPCPNPSLTVGLSQHADPTLITILFQDVNGLQFLKDGQWIDVDPLPDAFLVNLGYVFEVISNGKLKAAEHRVVTNSTTSRQTLVYVVYPENDVTIEPSKCFINEANPPHYRSLEFKDFYNKLMSKPPDRKTAMEFISFDQL</sequence>
<dbReference type="Gene3D" id="2.60.120.330">
    <property type="entry name" value="B-lactam Antibiotic, Isopenicillin N Synthase, Chain"/>
    <property type="match status" value="1"/>
</dbReference>
<evidence type="ECO:0000313" key="7">
    <source>
        <dbReference type="EMBL" id="KGN44743.1"/>
    </source>
</evidence>
<evidence type="ECO:0000256" key="4">
    <source>
        <dbReference type="ARBA" id="ARBA00023004"/>
    </source>
</evidence>
<dbReference type="EMBL" id="CM002928">
    <property type="protein sequence ID" value="KGN44743.1"/>
    <property type="molecule type" value="Genomic_DNA"/>
</dbReference>
<evidence type="ECO:0000256" key="3">
    <source>
        <dbReference type="ARBA" id="ARBA00022896"/>
    </source>
</evidence>
<reference evidence="7 8" key="4">
    <citation type="journal article" date="2011" name="BMC Genomics">
        <title>RNA-Seq improves annotation of protein-coding genes in the cucumber genome.</title>
        <authorList>
            <person name="Li Z."/>
            <person name="Zhang Z."/>
            <person name="Yan P."/>
            <person name="Huang S."/>
            <person name="Fei Z."/>
            <person name="Lin K."/>
        </authorList>
    </citation>
    <scope>NUCLEOTIDE SEQUENCE [LARGE SCALE GENOMIC DNA]</scope>
    <source>
        <strain evidence="8">cv. 9930</strain>
    </source>
</reference>
<evidence type="ECO:0000256" key="2">
    <source>
        <dbReference type="ARBA" id="ARBA00022723"/>
    </source>
</evidence>
<organism evidence="7 8">
    <name type="scientific">Cucumis sativus</name>
    <name type="common">Cucumber</name>
    <dbReference type="NCBI Taxonomy" id="3659"/>
    <lineage>
        <taxon>Eukaryota</taxon>
        <taxon>Viridiplantae</taxon>
        <taxon>Streptophyta</taxon>
        <taxon>Embryophyta</taxon>
        <taxon>Tracheophyta</taxon>
        <taxon>Spermatophyta</taxon>
        <taxon>Magnoliopsida</taxon>
        <taxon>eudicotyledons</taxon>
        <taxon>Gunneridae</taxon>
        <taxon>Pentapetalae</taxon>
        <taxon>rosids</taxon>
        <taxon>fabids</taxon>
        <taxon>Cucurbitales</taxon>
        <taxon>Cucurbitaceae</taxon>
        <taxon>Benincaseae</taxon>
        <taxon>Cucumis</taxon>
    </lineage>
</organism>
<dbReference type="Pfam" id="PF03171">
    <property type="entry name" value="2OG-FeII_Oxy"/>
    <property type="match status" value="1"/>
</dbReference>
<keyword evidence="3" id="KW-0847">Vitamin C</keyword>
<dbReference type="InterPro" id="IPR027443">
    <property type="entry name" value="IPNS-like_sf"/>
</dbReference>
<comment type="similarity">
    <text evidence="1 5">Belongs to the iron/ascorbate-dependent oxidoreductase family.</text>
</comment>
<evidence type="ECO:0000259" key="6">
    <source>
        <dbReference type="PROSITE" id="PS51471"/>
    </source>
</evidence>
<dbReference type="InterPro" id="IPR050295">
    <property type="entry name" value="Plant_2OG-oxidoreductases"/>
</dbReference>
<keyword evidence="2 5" id="KW-0479">Metal-binding</keyword>
<dbReference type="GO" id="GO:0031418">
    <property type="term" value="F:L-ascorbic acid binding"/>
    <property type="evidence" value="ECO:0007669"/>
    <property type="project" value="UniProtKB-KW"/>
</dbReference>
<dbReference type="PROSITE" id="PS51471">
    <property type="entry name" value="FE2OG_OXY"/>
    <property type="match status" value="1"/>
</dbReference>
<dbReference type="Gramene" id="KGN44743">
    <property type="protein sequence ID" value="KGN44743"/>
    <property type="gene ID" value="Csa_7G375850"/>
</dbReference>
<keyword evidence="5" id="KW-0560">Oxidoreductase</keyword>
<dbReference type="eggNOG" id="KOG0143">
    <property type="taxonomic scope" value="Eukaryota"/>
</dbReference>
<dbReference type="GO" id="GO:0046872">
    <property type="term" value="F:metal ion binding"/>
    <property type="evidence" value="ECO:0007669"/>
    <property type="project" value="UniProtKB-KW"/>
</dbReference>
<keyword evidence="8" id="KW-1185">Reference proteome</keyword>
<feature type="domain" description="Fe2OG dioxygenase" evidence="6">
    <location>
        <begin position="187"/>
        <end position="285"/>
    </location>
</feature>
<dbReference type="OMA" id="CYRTVKF"/>
<protein>
    <recommendedName>
        <fullName evidence="6">Fe2OG dioxygenase domain-containing protein</fullName>
    </recommendedName>
</protein>
<keyword evidence="4 5" id="KW-0408">Iron</keyword>
<evidence type="ECO:0000256" key="1">
    <source>
        <dbReference type="ARBA" id="ARBA00008056"/>
    </source>
</evidence>
<dbReference type="OrthoDB" id="406156at2759"/>
<dbReference type="PANTHER" id="PTHR47991">
    <property type="entry name" value="OXOGLUTARATE/IRON-DEPENDENT DIOXYGENASE"/>
    <property type="match status" value="1"/>
</dbReference>
<dbReference type="Proteomes" id="UP000029981">
    <property type="component" value="Chromosome 7"/>
</dbReference>
<dbReference type="AlphaFoldDB" id="A0A0A0K5H0"/>
<evidence type="ECO:0000256" key="5">
    <source>
        <dbReference type="RuleBase" id="RU003682"/>
    </source>
</evidence>
<dbReference type="InterPro" id="IPR044861">
    <property type="entry name" value="IPNS-like_FE2OG_OXY"/>
</dbReference>